<evidence type="ECO:0000313" key="3">
    <source>
        <dbReference type="EMBL" id="ABU57609.1"/>
    </source>
</evidence>
<dbReference type="GO" id="GO:0003677">
    <property type="term" value="F:DNA binding"/>
    <property type="evidence" value="ECO:0007669"/>
    <property type="project" value="InterPro"/>
</dbReference>
<dbReference type="GO" id="GO:0006402">
    <property type="term" value="P:mRNA catabolic process"/>
    <property type="evidence" value="ECO:0007669"/>
    <property type="project" value="TreeGrafter"/>
</dbReference>
<comment type="similarity">
    <text evidence="1">Belongs to the PemK/MazF family.</text>
</comment>
<evidence type="ECO:0000256" key="1">
    <source>
        <dbReference type="ARBA" id="ARBA00007521"/>
    </source>
</evidence>
<dbReference type="eggNOG" id="COG2337">
    <property type="taxonomic scope" value="Bacteria"/>
</dbReference>
<organism evidence="3 4">
    <name type="scientific">Roseiflexus castenholzii (strain DSM 13941 / HLO8)</name>
    <dbReference type="NCBI Taxonomy" id="383372"/>
    <lineage>
        <taxon>Bacteria</taxon>
        <taxon>Bacillati</taxon>
        <taxon>Chloroflexota</taxon>
        <taxon>Chloroflexia</taxon>
        <taxon>Chloroflexales</taxon>
        <taxon>Roseiflexineae</taxon>
        <taxon>Roseiflexaceae</taxon>
        <taxon>Roseiflexus</taxon>
    </lineage>
</organism>
<reference evidence="3 4" key="1">
    <citation type="submission" date="2007-08" db="EMBL/GenBank/DDBJ databases">
        <title>Complete sequence of Roseiflexus castenholzii DSM 13941.</title>
        <authorList>
            <consortium name="US DOE Joint Genome Institute"/>
            <person name="Copeland A."/>
            <person name="Lucas S."/>
            <person name="Lapidus A."/>
            <person name="Barry K."/>
            <person name="Glavina del Rio T."/>
            <person name="Dalin E."/>
            <person name="Tice H."/>
            <person name="Pitluck S."/>
            <person name="Thompson L.S."/>
            <person name="Brettin T."/>
            <person name="Bruce D."/>
            <person name="Detter J.C."/>
            <person name="Han C."/>
            <person name="Tapia R."/>
            <person name="Schmutz J."/>
            <person name="Larimer F."/>
            <person name="Land M."/>
            <person name="Hauser L."/>
            <person name="Kyrpides N."/>
            <person name="Mikhailova N."/>
            <person name="Bryant D.A."/>
            <person name="Hanada S."/>
            <person name="Tsukatani Y."/>
            <person name="Richardson P."/>
        </authorList>
    </citation>
    <scope>NUCLEOTIDE SEQUENCE [LARGE SCALE GENOMIC DNA]</scope>
    <source>
        <strain evidence="4">DSM 13941 / HLO8</strain>
    </source>
</reference>
<name>A7NJD9_ROSCS</name>
<proteinExistence type="inferred from homology"/>
<sequence>MTRIGITPDQGDIVLIPIPFTDLSSQKRRPVIIISNDHYNQTAADMVVVAMTSNPVLTPYSFTITSADLVLGTLNRPGIVRVDTIYTLHQTLITRTFGRVNIRTLNRIRALLRELTAQKPDNRPA</sequence>
<dbReference type="GO" id="GO:0004521">
    <property type="term" value="F:RNA endonuclease activity"/>
    <property type="evidence" value="ECO:0007669"/>
    <property type="project" value="TreeGrafter"/>
</dbReference>
<dbReference type="PANTHER" id="PTHR33988">
    <property type="entry name" value="ENDORIBONUCLEASE MAZF-RELATED"/>
    <property type="match status" value="1"/>
</dbReference>
<dbReference type="AlphaFoldDB" id="A7NJD9"/>
<accession>A7NJD9</accession>
<dbReference type="Gene3D" id="2.30.30.110">
    <property type="match status" value="1"/>
</dbReference>
<dbReference type="Pfam" id="PF02452">
    <property type="entry name" value="PemK_toxin"/>
    <property type="match status" value="1"/>
</dbReference>
<dbReference type="SUPFAM" id="SSF50118">
    <property type="entry name" value="Cell growth inhibitor/plasmid maintenance toxic component"/>
    <property type="match status" value="1"/>
</dbReference>
<dbReference type="OrthoDB" id="129822at2"/>
<dbReference type="InterPro" id="IPR003477">
    <property type="entry name" value="PemK-like"/>
</dbReference>
<dbReference type="HOGENOM" id="CLU_121823_6_0_0"/>
<dbReference type="PANTHER" id="PTHR33988:SF2">
    <property type="entry name" value="ENDORIBONUCLEASE MAZF"/>
    <property type="match status" value="1"/>
</dbReference>
<dbReference type="InterPro" id="IPR011067">
    <property type="entry name" value="Plasmid_toxin/cell-grow_inhib"/>
</dbReference>
<dbReference type="GO" id="GO:0016075">
    <property type="term" value="P:rRNA catabolic process"/>
    <property type="evidence" value="ECO:0007669"/>
    <property type="project" value="TreeGrafter"/>
</dbReference>
<evidence type="ECO:0000313" key="4">
    <source>
        <dbReference type="Proteomes" id="UP000000263"/>
    </source>
</evidence>
<keyword evidence="4" id="KW-1185">Reference proteome</keyword>
<evidence type="ECO:0000256" key="2">
    <source>
        <dbReference type="ARBA" id="ARBA00022649"/>
    </source>
</evidence>
<protein>
    <submittedName>
        <fullName evidence="3">Transcriptional modulator of MazE/toxin, MazF</fullName>
    </submittedName>
</protein>
<dbReference type="Proteomes" id="UP000000263">
    <property type="component" value="Chromosome"/>
</dbReference>
<gene>
    <name evidence="3" type="ordered locus">Rcas_1516</name>
</gene>
<dbReference type="STRING" id="383372.Rcas_1516"/>
<keyword evidence="2" id="KW-1277">Toxin-antitoxin system</keyword>
<dbReference type="KEGG" id="rca:Rcas_1516"/>
<dbReference type="EMBL" id="CP000804">
    <property type="protein sequence ID" value="ABU57609.1"/>
    <property type="molecule type" value="Genomic_DNA"/>
</dbReference>
<dbReference type="RefSeq" id="WP_012120037.1">
    <property type="nucleotide sequence ID" value="NC_009767.1"/>
</dbReference>